<evidence type="ECO:0000256" key="1">
    <source>
        <dbReference type="SAM" id="SignalP"/>
    </source>
</evidence>
<comment type="caution">
    <text evidence="2">The sequence shown here is derived from an EMBL/GenBank/DDBJ whole genome shotgun (WGS) entry which is preliminary data.</text>
</comment>
<evidence type="ECO:0008006" key="4">
    <source>
        <dbReference type="Google" id="ProtNLM"/>
    </source>
</evidence>
<gene>
    <name evidence="2" type="ORF">OV287_55275</name>
</gene>
<feature type="signal peptide" evidence="1">
    <location>
        <begin position="1"/>
        <end position="20"/>
    </location>
</feature>
<sequence length="161" mass="17242">MARKVLAWLAVLGLAAPAGAQEVLGGGRGEVDTQRLPEDIPDNMADFRQTPHTDDIPVMEEGADEEAGVGGSGMAGLDEVRQGELQGKVVNVQGNQLWLRHGGAVFPLELTQDTRFTPDKRQALQPGQEVRASFILKGDDYVVKALEPAEPVPAPKPPTEQ</sequence>
<accession>A0ABT4APN1</accession>
<dbReference type="EMBL" id="JAPNKA010000001">
    <property type="protein sequence ID" value="MCY1083635.1"/>
    <property type="molecule type" value="Genomic_DNA"/>
</dbReference>
<evidence type="ECO:0000313" key="2">
    <source>
        <dbReference type="EMBL" id="MCY1083635.1"/>
    </source>
</evidence>
<keyword evidence="3" id="KW-1185">Reference proteome</keyword>
<name>A0ABT4APN1_9BACT</name>
<proteinExistence type="predicted"/>
<organism evidence="2 3">
    <name type="scientific">Archangium lansingense</name>
    <dbReference type="NCBI Taxonomy" id="2995310"/>
    <lineage>
        <taxon>Bacteria</taxon>
        <taxon>Pseudomonadati</taxon>
        <taxon>Myxococcota</taxon>
        <taxon>Myxococcia</taxon>
        <taxon>Myxococcales</taxon>
        <taxon>Cystobacterineae</taxon>
        <taxon>Archangiaceae</taxon>
        <taxon>Archangium</taxon>
    </lineage>
</organism>
<feature type="chain" id="PRO_5046861935" description="Copper binding protein CusF" evidence="1">
    <location>
        <begin position="21"/>
        <end position="161"/>
    </location>
</feature>
<protein>
    <recommendedName>
        <fullName evidence="4">Copper binding protein CusF</fullName>
    </recommendedName>
</protein>
<evidence type="ECO:0000313" key="3">
    <source>
        <dbReference type="Proteomes" id="UP001207654"/>
    </source>
</evidence>
<reference evidence="2 3" key="1">
    <citation type="submission" date="2022-11" db="EMBL/GenBank/DDBJ databases">
        <title>Minimal conservation of predation-associated metabolite biosynthetic gene clusters underscores biosynthetic potential of Myxococcota including descriptions for ten novel species: Archangium lansinium sp. nov., Myxococcus landrumus sp. nov., Nannocystis bai.</title>
        <authorList>
            <person name="Ahearne A."/>
            <person name="Stevens C."/>
            <person name="Phillips K."/>
        </authorList>
    </citation>
    <scope>NUCLEOTIDE SEQUENCE [LARGE SCALE GENOMIC DNA]</scope>
    <source>
        <strain evidence="2 3">MIWBW</strain>
    </source>
</reference>
<dbReference type="RefSeq" id="WP_267542159.1">
    <property type="nucleotide sequence ID" value="NZ_JAPNKA010000001.1"/>
</dbReference>
<keyword evidence="1" id="KW-0732">Signal</keyword>
<dbReference type="Proteomes" id="UP001207654">
    <property type="component" value="Unassembled WGS sequence"/>
</dbReference>